<evidence type="ECO:0000313" key="10">
    <source>
        <dbReference type="EMBL" id="WRP14170.1"/>
    </source>
</evidence>
<protein>
    <recommendedName>
        <fullName evidence="9">Protein translocase subunit SecE</fullName>
    </recommendedName>
</protein>
<dbReference type="PANTHER" id="PTHR33910">
    <property type="entry name" value="PROTEIN TRANSLOCASE SUBUNIT SECE"/>
    <property type="match status" value="1"/>
</dbReference>
<name>A0ABZ1BMX8_9FIRM</name>
<dbReference type="InterPro" id="IPR038379">
    <property type="entry name" value="SecE_sf"/>
</dbReference>
<comment type="function">
    <text evidence="9">Essential subunit of the Sec protein translocation channel SecYEG. Clamps together the 2 halves of SecY. May contact the channel plug during translocation.</text>
</comment>
<keyword evidence="7 9" id="KW-0811">Translocation</keyword>
<keyword evidence="11" id="KW-1185">Reference proteome</keyword>
<evidence type="ECO:0000256" key="2">
    <source>
        <dbReference type="ARBA" id="ARBA00022448"/>
    </source>
</evidence>
<evidence type="ECO:0000256" key="7">
    <source>
        <dbReference type="ARBA" id="ARBA00023010"/>
    </source>
</evidence>
<dbReference type="NCBIfam" id="TIGR00964">
    <property type="entry name" value="secE_bact"/>
    <property type="match status" value="1"/>
</dbReference>
<dbReference type="HAMAP" id="MF_00422">
    <property type="entry name" value="SecE"/>
    <property type="match status" value="1"/>
</dbReference>
<evidence type="ECO:0000313" key="11">
    <source>
        <dbReference type="Proteomes" id="UP001333102"/>
    </source>
</evidence>
<dbReference type="RefSeq" id="WP_324668472.1">
    <property type="nucleotide sequence ID" value="NZ_CP141614.1"/>
</dbReference>
<feature type="transmembrane region" description="Helical" evidence="9">
    <location>
        <begin position="45"/>
        <end position="66"/>
    </location>
</feature>
<keyword evidence="5 9" id="KW-0653">Protein transport</keyword>
<evidence type="ECO:0000256" key="8">
    <source>
        <dbReference type="ARBA" id="ARBA00023136"/>
    </source>
</evidence>
<evidence type="ECO:0000256" key="1">
    <source>
        <dbReference type="ARBA" id="ARBA00004370"/>
    </source>
</evidence>
<dbReference type="Proteomes" id="UP001333102">
    <property type="component" value="Chromosome"/>
</dbReference>
<comment type="subcellular location">
    <subcellularLocation>
        <location evidence="9">Cell membrane</location>
        <topology evidence="9">Single-pass membrane protein</topology>
    </subcellularLocation>
    <subcellularLocation>
        <location evidence="1">Membrane</location>
    </subcellularLocation>
</comment>
<keyword evidence="2 9" id="KW-0813">Transport</keyword>
<comment type="subunit">
    <text evidence="9">Component of the Sec protein translocase complex. Heterotrimer consisting of SecY, SecE and SecG subunits. The heterotrimers can form oligomers, although 1 heterotrimer is thought to be able to translocate proteins. Interacts with the ribosome. Interacts with SecDF, and other proteins may be involved. Interacts with SecA.</text>
</comment>
<keyword evidence="3 9" id="KW-1003">Cell membrane</keyword>
<dbReference type="Gene3D" id="1.20.5.1030">
    <property type="entry name" value="Preprotein translocase secy subunit"/>
    <property type="match status" value="1"/>
</dbReference>
<dbReference type="PROSITE" id="PS01067">
    <property type="entry name" value="SECE_SEC61G"/>
    <property type="match status" value="1"/>
</dbReference>
<proteinExistence type="inferred from homology"/>
<reference evidence="11" key="1">
    <citation type="submission" date="2023-12" db="EMBL/GenBank/DDBJ databases">
        <title>Novel isolates from deep terrestrial aquifers shed light on the physiology and ecology of the class Limnochordia.</title>
        <authorList>
            <person name="Karnachuk O.V."/>
            <person name="Lukina A.P."/>
            <person name="Avakyan M.R."/>
            <person name="Kadnikov V."/>
            <person name="Begmatov S."/>
            <person name="Beletsky A.V."/>
            <person name="Mardanov A.V."/>
            <person name="Ravin N.V."/>
        </authorList>
    </citation>
    <scope>NUCLEOTIDE SEQUENCE [LARGE SCALE GENOMIC DNA]</scope>
    <source>
        <strain evidence="11">LN</strain>
    </source>
</reference>
<evidence type="ECO:0000256" key="6">
    <source>
        <dbReference type="ARBA" id="ARBA00022989"/>
    </source>
</evidence>
<keyword evidence="6 9" id="KW-1133">Transmembrane helix</keyword>
<comment type="similarity">
    <text evidence="9">Belongs to the SecE/SEC61-gamma family.</text>
</comment>
<sequence length="82" mass="8970">MALSQQKVKRAASSERAGVGGRIRRFAREVRAEVRKVVWPGRKEVIQYTLVVLATALIVAILMGAVDLLVTEALALVLGWGR</sequence>
<dbReference type="PANTHER" id="PTHR33910:SF1">
    <property type="entry name" value="PROTEIN TRANSLOCASE SUBUNIT SECE"/>
    <property type="match status" value="1"/>
</dbReference>
<keyword evidence="8 9" id="KW-0472">Membrane</keyword>
<evidence type="ECO:0000256" key="9">
    <source>
        <dbReference type="HAMAP-Rule" id="MF_00422"/>
    </source>
</evidence>
<evidence type="ECO:0000256" key="4">
    <source>
        <dbReference type="ARBA" id="ARBA00022692"/>
    </source>
</evidence>
<organism evidence="10 11">
    <name type="scientific">Geochorda subterranea</name>
    <dbReference type="NCBI Taxonomy" id="3109564"/>
    <lineage>
        <taxon>Bacteria</taxon>
        <taxon>Bacillati</taxon>
        <taxon>Bacillota</taxon>
        <taxon>Limnochordia</taxon>
        <taxon>Limnochordales</taxon>
        <taxon>Geochordaceae</taxon>
        <taxon>Geochorda</taxon>
    </lineage>
</organism>
<dbReference type="EMBL" id="CP141614">
    <property type="protein sequence ID" value="WRP14170.1"/>
    <property type="molecule type" value="Genomic_DNA"/>
</dbReference>
<keyword evidence="4 9" id="KW-0812">Transmembrane</keyword>
<gene>
    <name evidence="9 10" type="primary">secE</name>
    <name evidence="10" type="ORF">VLY81_12190</name>
</gene>
<accession>A0ABZ1BMX8</accession>
<evidence type="ECO:0000256" key="3">
    <source>
        <dbReference type="ARBA" id="ARBA00022475"/>
    </source>
</evidence>
<evidence type="ECO:0000256" key="5">
    <source>
        <dbReference type="ARBA" id="ARBA00022927"/>
    </source>
</evidence>
<dbReference type="Pfam" id="PF00584">
    <property type="entry name" value="SecE"/>
    <property type="match status" value="1"/>
</dbReference>
<dbReference type="InterPro" id="IPR001901">
    <property type="entry name" value="Translocase_SecE/Sec61-g"/>
</dbReference>
<dbReference type="InterPro" id="IPR005807">
    <property type="entry name" value="SecE_bac"/>
</dbReference>